<evidence type="ECO:0000313" key="3">
    <source>
        <dbReference type="Proteomes" id="UP000996601"/>
    </source>
</evidence>
<dbReference type="RefSeq" id="WP_256114611.1">
    <property type="nucleotide sequence ID" value="NZ_WHSB02000001.1"/>
</dbReference>
<dbReference type="Gene3D" id="1.10.1200.10">
    <property type="entry name" value="ACP-like"/>
    <property type="match status" value="1"/>
</dbReference>
<dbReference type="PROSITE" id="PS50075">
    <property type="entry name" value="CARRIER"/>
    <property type="match status" value="1"/>
</dbReference>
<protein>
    <submittedName>
        <fullName evidence="2">Acyl carrier protein</fullName>
    </submittedName>
</protein>
<dbReference type="InterPro" id="IPR036736">
    <property type="entry name" value="ACP-like_sf"/>
</dbReference>
<dbReference type="InterPro" id="IPR009081">
    <property type="entry name" value="PP-bd_ACP"/>
</dbReference>
<dbReference type="EMBL" id="WHSB02000001">
    <property type="protein sequence ID" value="MCQ4628568.1"/>
    <property type="molecule type" value="Genomic_DNA"/>
</dbReference>
<organism evidence="2 3">
    <name type="scientific">Shinella lacus</name>
    <dbReference type="NCBI Taxonomy" id="2654216"/>
    <lineage>
        <taxon>Bacteria</taxon>
        <taxon>Pseudomonadati</taxon>
        <taxon>Pseudomonadota</taxon>
        <taxon>Alphaproteobacteria</taxon>
        <taxon>Hyphomicrobiales</taxon>
        <taxon>Rhizobiaceae</taxon>
        <taxon>Shinella</taxon>
    </lineage>
</organism>
<comment type="caution">
    <text evidence="2">The sequence shown here is derived from an EMBL/GenBank/DDBJ whole genome shotgun (WGS) entry which is preliminary data.</text>
</comment>
<feature type="domain" description="Carrier" evidence="1">
    <location>
        <begin position="8"/>
        <end position="86"/>
    </location>
</feature>
<name>A0ABT1R064_9HYPH</name>
<keyword evidence="3" id="KW-1185">Reference proteome</keyword>
<gene>
    <name evidence="2" type="ORF">GB927_000895</name>
</gene>
<reference evidence="2" key="1">
    <citation type="submission" date="2021-07" db="EMBL/GenBank/DDBJ databases">
        <title>Shinella sp. nov., a novel member of the genus Shinella from water.</title>
        <authorList>
            <person name="Deng Y."/>
        </authorList>
    </citation>
    <scope>NUCLEOTIDE SEQUENCE</scope>
    <source>
        <strain evidence="2">CPCC 100929</strain>
    </source>
</reference>
<evidence type="ECO:0000313" key="2">
    <source>
        <dbReference type="EMBL" id="MCQ4628568.1"/>
    </source>
</evidence>
<proteinExistence type="predicted"/>
<sequence>MLHNATAASTPDIEAEIYGYLDKRFPALAPVAPDTALLDGAIDSLGFLELIMFLGERFNLSMEDDNFDFQELATPASLVNFVSRTRM</sequence>
<dbReference type="Proteomes" id="UP000996601">
    <property type="component" value="Unassembled WGS sequence"/>
</dbReference>
<dbReference type="SUPFAM" id="SSF47336">
    <property type="entry name" value="ACP-like"/>
    <property type="match status" value="1"/>
</dbReference>
<dbReference type="Pfam" id="PF00550">
    <property type="entry name" value="PP-binding"/>
    <property type="match status" value="1"/>
</dbReference>
<accession>A0ABT1R064</accession>
<evidence type="ECO:0000259" key="1">
    <source>
        <dbReference type="PROSITE" id="PS50075"/>
    </source>
</evidence>